<dbReference type="AlphaFoldDB" id="A0A4U8U515"/>
<evidence type="ECO:0000259" key="1">
    <source>
        <dbReference type="Pfam" id="PF00149"/>
    </source>
</evidence>
<dbReference type="RefSeq" id="WP_034562208.1">
    <property type="nucleotide sequence ID" value="NZ_CAMCCI010000118.1"/>
</dbReference>
<evidence type="ECO:0000313" key="2">
    <source>
        <dbReference type="EMBL" id="TLE08106.1"/>
    </source>
</evidence>
<evidence type="ECO:0000313" key="3">
    <source>
        <dbReference type="Proteomes" id="UP000029857"/>
    </source>
</evidence>
<dbReference type="SUPFAM" id="SSF56300">
    <property type="entry name" value="Metallo-dependent phosphatases"/>
    <property type="match status" value="1"/>
</dbReference>
<dbReference type="Gene3D" id="3.60.21.10">
    <property type="match status" value="1"/>
</dbReference>
<dbReference type="Pfam" id="PF00149">
    <property type="entry name" value="Metallophos"/>
    <property type="match status" value="1"/>
</dbReference>
<organism evidence="2 3">
    <name type="scientific">Helicobacter bilis</name>
    <dbReference type="NCBI Taxonomy" id="37372"/>
    <lineage>
        <taxon>Bacteria</taxon>
        <taxon>Pseudomonadati</taxon>
        <taxon>Campylobacterota</taxon>
        <taxon>Epsilonproteobacteria</taxon>
        <taxon>Campylobacterales</taxon>
        <taxon>Helicobacteraceae</taxon>
        <taxon>Helicobacter</taxon>
    </lineage>
</organism>
<protein>
    <submittedName>
        <fullName evidence="2">Metallophosphoesterase</fullName>
    </submittedName>
</protein>
<accession>A0A4U8U515</accession>
<dbReference type="CDD" id="cd07385">
    <property type="entry name" value="MPP_YkuE_C"/>
    <property type="match status" value="1"/>
</dbReference>
<dbReference type="PANTHER" id="PTHR31302">
    <property type="entry name" value="TRANSMEMBRANE PROTEIN WITH METALLOPHOSPHOESTERASE DOMAIN-RELATED"/>
    <property type="match status" value="1"/>
</dbReference>
<feature type="domain" description="Calcineurin-like phosphoesterase" evidence="1">
    <location>
        <begin position="148"/>
        <end position="316"/>
    </location>
</feature>
<dbReference type="InterPro" id="IPR004843">
    <property type="entry name" value="Calcineurin-like_PHP"/>
</dbReference>
<dbReference type="InterPro" id="IPR029052">
    <property type="entry name" value="Metallo-depent_PP-like"/>
</dbReference>
<name>A0A4U8U515_9HELI</name>
<dbReference type="PANTHER" id="PTHR31302:SF0">
    <property type="entry name" value="TRANSMEMBRANE PROTEIN WITH METALLOPHOSPHOESTERASE DOMAIN"/>
    <property type="match status" value="1"/>
</dbReference>
<dbReference type="GO" id="GO:0016787">
    <property type="term" value="F:hydrolase activity"/>
    <property type="evidence" value="ECO:0007669"/>
    <property type="project" value="InterPro"/>
</dbReference>
<dbReference type="Proteomes" id="UP000029857">
    <property type="component" value="Unassembled WGS sequence"/>
</dbReference>
<gene>
    <name evidence="2" type="ORF">LS79_010615</name>
</gene>
<proteinExistence type="predicted"/>
<reference evidence="2 3" key="1">
    <citation type="journal article" date="2014" name="Genome Announc.">
        <title>Draft genome sequences of eight enterohepatic helicobacter species isolated from both laboratory and wild rodents.</title>
        <authorList>
            <person name="Sheh A."/>
            <person name="Shen Z."/>
            <person name="Fox J.G."/>
        </authorList>
    </citation>
    <scope>NUCLEOTIDE SEQUENCE [LARGE SCALE GENOMIC DNA]</scope>
    <source>
        <strain evidence="2 3">ATCC 49320</strain>
    </source>
</reference>
<dbReference type="InterPro" id="IPR051158">
    <property type="entry name" value="Metallophosphoesterase_sf"/>
</dbReference>
<dbReference type="EMBL" id="JRPJ02000061">
    <property type="protein sequence ID" value="TLE08106.1"/>
    <property type="molecule type" value="Genomic_DNA"/>
</dbReference>
<comment type="caution">
    <text evidence="2">The sequence shown here is derived from an EMBL/GenBank/DDBJ whole genome shotgun (WGS) entry which is preliminary data.</text>
</comment>
<sequence>MAISIRILFFIALVLLHIFIYYMLFKNISTSPAIRHVGKLIVICNFLCIVVFLKLYHTHIDSMLYTILSSTLGVFWISCNIALLVFIATLFIRFSFGAFVLERVQIPIILIAWCAIIALTLLSFYLNAKEPKITTTQVSLQGITKPLNIAVLTDMHIDVLMDKKAVVKIVEQTNSTMPDIILLGGDIVDNYYHIVEDSVKELANLKAKYGIYYVLGNHEYYYDTYTIIKALNDLGITTLTNQAMVLRNLGLNIAGIADLMGSREKFKDSVLVPDLEKTLAYTDKQYPTILLAHQPKVLKLLQGEDIGLVVSGHTHGGQIFPFHLFVLLDQPFLSGLHSWEHKGKNTQIYVSNGVGWWGMPMRLFERREISLLQIIPSEM</sequence>